<proteinExistence type="predicted"/>
<reference evidence="1 4" key="2">
    <citation type="journal article" date="2019" name="Nat. Med.">
        <title>A library of human gut bacterial isolates paired with longitudinal multiomics data enables mechanistic microbiome research.</title>
        <authorList>
            <person name="Poyet M."/>
            <person name="Groussin M."/>
            <person name="Gibbons S.M."/>
            <person name="Avila-Pacheco J."/>
            <person name="Jiang X."/>
            <person name="Kearney S.M."/>
            <person name="Perrotta A.R."/>
            <person name="Berdy B."/>
            <person name="Zhao S."/>
            <person name="Lieberman T.D."/>
            <person name="Swanson P.K."/>
            <person name="Smith M."/>
            <person name="Roesemann S."/>
            <person name="Alexander J.E."/>
            <person name="Rich S.A."/>
            <person name="Livny J."/>
            <person name="Vlamakis H."/>
            <person name="Clish C."/>
            <person name="Bullock K."/>
            <person name="Deik A."/>
            <person name="Scott J."/>
            <person name="Pierce K.A."/>
            <person name="Xavier R.J."/>
            <person name="Alm E.J."/>
        </authorList>
    </citation>
    <scope>NUCLEOTIDE SEQUENCE [LARGE SCALE GENOMIC DNA]</scope>
    <source>
        <strain evidence="1 4">BIOML-A105</strain>
    </source>
</reference>
<reference evidence="2 3" key="1">
    <citation type="submission" date="2018-08" db="EMBL/GenBank/DDBJ databases">
        <title>A genome reference for cultivated species of the human gut microbiota.</title>
        <authorList>
            <person name="Zou Y."/>
            <person name="Xue W."/>
            <person name="Luo G."/>
        </authorList>
    </citation>
    <scope>NUCLEOTIDE SEQUENCE [LARGE SCALE GENOMIC DNA]</scope>
    <source>
        <strain evidence="2 3">AF21-27</strain>
    </source>
</reference>
<evidence type="ECO:0000313" key="1">
    <source>
        <dbReference type="EMBL" id="KAB5884484.1"/>
    </source>
</evidence>
<dbReference type="EMBL" id="QRVT01000002">
    <property type="protein sequence ID" value="RGS64934.1"/>
    <property type="molecule type" value="Genomic_DNA"/>
</dbReference>
<dbReference type="GO" id="GO:0003677">
    <property type="term" value="F:DNA binding"/>
    <property type="evidence" value="ECO:0007669"/>
    <property type="project" value="InterPro"/>
</dbReference>
<accession>A0A412K969</accession>
<dbReference type="RefSeq" id="WP_117759726.1">
    <property type="nucleotide sequence ID" value="NZ_JAHOFJ010000002.1"/>
</dbReference>
<dbReference type="InterPro" id="IPR001387">
    <property type="entry name" value="Cro/C1-type_HTH"/>
</dbReference>
<dbReference type="Proteomes" id="UP000285462">
    <property type="component" value="Unassembled WGS sequence"/>
</dbReference>
<evidence type="ECO:0000313" key="4">
    <source>
        <dbReference type="Proteomes" id="UP000470200"/>
    </source>
</evidence>
<name>A0A412K969_BIFAD</name>
<evidence type="ECO:0000313" key="3">
    <source>
        <dbReference type="Proteomes" id="UP000285462"/>
    </source>
</evidence>
<organism evidence="2 3">
    <name type="scientific">Bifidobacterium adolescentis</name>
    <dbReference type="NCBI Taxonomy" id="1680"/>
    <lineage>
        <taxon>Bacteria</taxon>
        <taxon>Bacillati</taxon>
        <taxon>Actinomycetota</taxon>
        <taxon>Actinomycetes</taxon>
        <taxon>Bifidobacteriales</taxon>
        <taxon>Bifidobacteriaceae</taxon>
        <taxon>Bifidobacterium</taxon>
    </lineage>
</organism>
<sequence length="80" mass="8897">MKKQQNAKGTSGMKEWLKAQGISYRRLAASMGSSAATVCKKLNGETPWQQRDLLFFHDKFGLSSDFVLGISTDAQEEEVL</sequence>
<comment type="caution">
    <text evidence="2">The sequence shown here is derived from an EMBL/GenBank/DDBJ whole genome shotgun (WGS) entry which is preliminary data.</text>
</comment>
<dbReference type="EMBL" id="WDIP01000006">
    <property type="protein sequence ID" value="KAB5884484.1"/>
    <property type="molecule type" value="Genomic_DNA"/>
</dbReference>
<gene>
    <name evidence="2" type="ORF">DWX79_04780</name>
    <name evidence="1" type="ORF">GA629_06550</name>
</gene>
<dbReference type="SUPFAM" id="SSF47413">
    <property type="entry name" value="lambda repressor-like DNA-binding domains"/>
    <property type="match status" value="1"/>
</dbReference>
<dbReference type="InterPro" id="IPR010982">
    <property type="entry name" value="Lambda_DNA-bd_dom_sf"/>
</dbReference>
<dbReference type="AlphaFoldDB" id="A0A412K969"/>
<evidence type="ECO:0000313" key="2">
    <source>
        <dbReference type="EMBL" id="RGS64934.1"/>
    </source>
</evidence>
<dbReference type="CDD" id="cd00093">
    <property type="entry name" value="HTH_XRE"/>
    <property type="match status" value="1"/>
</dbReference>
<dbReference type="Proteomes" id="UP000470200">
    <property type="component" value="Unassembled WGS sequence"/>
</dbReference>
<protein>
    <submittedName>
        <fullName evidence="1">Helix-turn-helix transcriptional regulator</fullName>
    </submittedName>
    <submittedName>
        <fullName evidence="2">XRE family transcriptional regulator</fullName>
    </submittedName>
</protein>